<dbReference type="Proteomes" id="UP000019441">
    <property type="component" value="Chromosome"/>
</dbReference>
<gene>
    <name evidence="1" type="ORF">AF91_03995</name>
</gene>
<organism evidence="1 2">
    <name type="scientific">Lacticaseibacillus paracasei N1115</name>
    <dbReference type="NCBI Taxonomy" id="1446494"/>
    <lineage>
        <taxon>Bacteria</taxon>
        <taxon>Bacillati</taxon>
        <taxon>Bacillota</taxon>
        <taxon>Bacilli</taxon>
        <taxon>Lactobacillales</taxon>
        <taxon>Lactobacillaceae</taxon>
        <taxon>Lacticaseibacillus</taxon>
    </lineage>
</organism>
<name>A0A806LDU1_LACPA</name>
<dbReference type="AlphaFoldDB" id="A0A806LDU1"/>
<reference evidence="1 2" key="1">
    <citation type="journal article" date="2014" name="Genome Announc.">
        <title>Whole Genome Sequence of the Probiotic Strain Lactobacillus paracasei N1115, Isolated from Traditional Chinese Fermented Milk.</title>
        <authorList>
            <person name="Wang S."/>
            <person name="Zhu H."/>
            <person name="He F."/>
            <person name="Luo Y."/>
            <person name="Kang Z."/>
            <person name="Lu C."/>
            <person name="Feng L."/>
            <person name="Lu X."/>
            <person name="Xue Y."/>
            <person name="Wang H."/>
        </authorList>
    </citation>
    <scope>NUCLEOTIDE SEQUENCE [LARGE SCALE GENOMIC DNA]</scope>
    <source>
        <strain evidence="1 2">N1115</strain>
    </source>
</reference>
<proteinExistence type="predicted"/>
<accession>A0A806LDU1</accession>
<dbReference type="EMBL" id="CP007122">
    <property type="protein sequence ID" value="AHJ32382.1"/>
    <property type="molecule type" value="Genomic_DNA"/>
</dbReference>
<evidence type="ECO:0000313" key="1">
    <source>
        <dbReference type="EMBL" id="AHJ32382.1"/>
    </source>
</evidence>
<sequence>MTMLDYNTAVLNEYQRREALEDKAIADWESYHGTVLPKDMDMEQAEEFLSMADDWNVDRTKPWLYQSRYASPLDGAFNEGKEFSYLSDQVVEHGIGWFYHRVLRDPSDYFSDQAIVNTLFGKEDPISVVEFLKERGFKQWPRKQEEYK</sequence>
<dbReference type="KEGG" id="lpq:AF91_03995"/>
<protein>
    <submittedName>
        <fullName evidence="1">Uncharacterized protein</fullName>
    </submittedName>
</protein>
<evidence type="ECO:0000313" key="2">
    <source>
        <dbReference type="Proteomes" id="UP000019441"/>
    </source>
</evidence>